<evidence type="ECO:0000256" key="7">
    <source>
        <dbReference type="ARBA" id="ARBA00022970"/>
    </source>
</evidence>
<evidence type="ECO:0000256" key="4">
    <source>
        <dbReference type="ARBA" id="ARBA00022475"/>
    </source>
</evidence>
<proteinExistence type="inferred from homology"/>
<organism evidence="10 11">
    <name type="scientific">Brooklawnia cerclae</name>
    <dbReference type="NCBI Taxonomy" id="349934"/>
    <lineage>
        <taxon>Bacteria</taxon>
        <taxon>Bacillati</taxon>
        <taxon>Actinomycetota</taxon>
        <taxon>Actinomycetes</taxon>
        <taxon>Propionibacteriales</taxon>
        <taxon>Propionibacteriaceae</taxon>
        <taxon>Brooklawnia</taxon>
    </lineage>
</organism>
<dbReference type="Proteomes" id="UP000749311">
    <property type="component" value="Unassembled WGS sequence"/>
</dbReference>
<dbReference type="PIRSF" id="PIRSF039085">
    <property type="entry name" value="ABC_ATPase_HisP"/>
    <property type="match status" value="1"/>
</dbReference>
<keyword evidence="5" id="KW-0547">Nucleotide-binding</keyword>
<dbReference type="InterPro" id="IPR030679">
    <property type="entry name" value="ABC_ATPase_HisP-typ"/>
</dbReference>
<dbReference type="InterPro" id="IPR050086">
    <property type="entry name" value="MetN_ABC_transporter-like"/>
</dbReference>
<evidence type="ECO:0000256" key="5">
    <source>
        <dbReference type="ARBA" id="ARBA00022741"/>
    </source>
</evidence>
<keyword evidence="3" id="KW-0813">Transport</keyword>
<dbReference type="PANTHER" id="PTHR43166:SF9">
    <property type="entry name" value="GLUTAMATE_ASPARTATE IMPORT ATP-BINDING PROTEIN GLTL"/>
    <property type="match status" value="1"/>
</dbReference>
<dbReference type="SUPFAM" id="SSF52540">
    <property type="entry name" value="P-loop containing nucleoside triphosphate hydrolases"/>
    <property type="match status" value="1"/>
</dbReference>
<evidence type="ECO:0000313" key="10">
    <source>
        <dbReference type="EMBL" id="NIH57365.1"/>
    </source>
</evidence>
<keyword evidence="11" id="KW-1185">Reference proteome</keyword>
<comment type="subcellular location">
    <subcellularLocation>
        <location evidence="1">Cell membrane</location>
        <topology evidence="1">Peripheral membrane protein</topology>
    </subcellularLocation>
</comment>
<keyword evidence="4" id="KW-1003">Cell membrane</keyword>
<dbReference type="PANTHER" id="PTHR43166">
    <property type="entry name" value="AMINO ACID IMPORT ATP-BINDING PROTEIN"/>
    <property type="match status" value="1"/>
</dbReference>
<dbReference type="InterPro" id="IPR027417">
    <property type="entry name" value="P-loop_NTPase"/>
</dbReference>
<dbReference type="Gene3D" id="3.40.50.300">
    <property type="entry name" value="P-loop containing nucleotide triphosphate hydrolases"/>
    <property type="match status" value="1"/>
</dbReference>
<evidence type="ECO:0000256" key="3">
    <source>
        <dbReference type="ARBA" id="ARBA00022448"/>
    </source>
</evidence>
<accession>A0ABX0SG46</accession>
<comment type="similarity">
    <text evidence="2">Belongs to the ABC transporter superfamily.</text>
</comment>
<protein>
    <submittedName>
        <fullName evidence="10">Polar amino acid transport system ATP-binding protein</fullName>
    </submittedName>
</protein>
<dbReference type="Pfam" id="PF00005">
    <property type="entry name" value="ABC_tran"/>
    <property type="match status" value="1"/>
</dbReference>
<evidence type="ECO:0000256" key="8">
    <source>
        <dbReference type="ARBA" id="ARBA00023136"/>
    </source>
</evidence>
<dbReference type="PROSITE" id="PS50893">
    <property type="entry name" value="ABC_TRANSPORTER_2"/>
    <property type="match status" value="1"/>
</dbReference>
<dbReference type="InterPro" id="IPR003439">
    <property type="entry name" value="ABC_transporter-like_ATP-bd"/>
</dbReference>
<evidence type="ECO:0000259" key="9">
    <source>
        <dbReference type="PROSITE" id="PS50893"/>
    </source>
</evidence>
<name>A0ABX0SG46_9ACTN</name>
<dbReference type="CDD" id="cd03262">
    <property type="entry name" value="ABC_HisP_GlnQ"/>
    <property type="match status" value="1"/>
</dbReference>
<dbReference type="GO" id="GO:0005524">
    <property type="term" value="F:ATP binding"/>
    <property type="evidence" value="ECO:0007669"/>
    <property type="project" value="UniProtKB-KW"/>
</dbReference>
<comment type="caution">
    <text evidence="10">The sequence shown here is derived from an EMBL/GenBank/DDBJ whole genome shotgun (WGS) entry which is preliminary data.</text>
</comment>
<evidence type="ECO:0000256" key="6">
    <source>
        <dbReference type="ARBA" id="ARBA00022840"/>
    </source>
</evidence>
<keyword evidence="8" id="KW-0472">Membrane</keyword>
<dbReference type="PROSITE" id="PS00211">
    <property type="entry name" value="ABC_TRANSPORTER_1"/>
    <property type="match status" value="1"/>
</dbReference>
<gene>
    <name evidence="10" type="ORF">FB473_002010</name>
</gene>
<dbReference type="SMART" id="SM00382">
    <property type="entry name" value="AAA"/>
    <property type="match status" value="1"/>
</dbReference>
<evidence type="ECO:0000256" key="1">
    <source>
        <dbReference type="ARBA" id="ARBA00004202"/>
    </source>
</evidence>
<dbReference type="EMBL" id="JAAMOZ010000001">
    <property type="protein sequence ID" value="NIH57365.1"/>
    <property type="molecule type" value="Genomic_DNA"/>
</dbReference>
<dbReference type="RefSeq" id="WP_341770086.1">
    <property type="nucleotide sequence ID" value="NZ_BAAAOO010000013.1"/>
</dbReference>
<keyword evidence="6 10" id="KW-0067">ATP-binding</keyword>
<keyword evidence="7" id="KW-0029">Amino-acid transport</keyword>
<evidence type="ECO:0000256" key="2">
    <source>
        <dbReference type="ARBA" id="ARBA00005417"/>
    </source>
</evidence>
<reference evidence="10 11" key="1">
    <citation type="submission" date="2020-02" db="EMBL/GenBank/DDBJ databases">
        <title>Sequencing the genomes of 1000 actinobacteria strains.</title>
        <authorList>
            <person name="Klenk H.-P."/>
        </authorList>
    </citation>
    <scope>NUCLEOTIDE SEQUENCE [LARGE SCALE GENOMIC DNA]</scope>
    <source>
        <strain evidence="10 11">DSM 19609</strain>
    </source>
</reference>
<dbReference type="InterPro" id="IPR017871">
    <property type="entry name" value="ABC_transporter-like_CS"/>
</dbReference>
<sequence>MIQTDAASTSRTILEVRDLRKNFGDEQVLRGIDTRVAEGEVVCVIGPSGSGKSTFLRCLNRLEVPTSGQVLLDGRDIGAANVDLPTIRQAIGMVFQHLFLFPNLTVAENIMLAPVELKRMTRDEARRTAEDLLVRVHLADKADHRPADLSGGQQQRVAIARALALEPQVMLFDEATSALDPAMAGEVLDTVKELAHQGMTMILVTHEMGFAREVSDRVLFLAGGVIVEEGTPAQVLERPVQARTRDFLSKVL</sequence>
<feature type="domain" description="ABC transporter" evidence="9">
    <location>
        <begin position="14"/>
        <end position="248"/>
    </location>
</feature>
<evidence type="ECO:0000313" key="11">
    <source>
        <dbReference type="Proteomes" id="UP000749311"/>
    </source>
</evidence>
<dbReference type="InterPro" id="IPR003593">
    <property type="entry name" value="AAA+_ATPase"/>
</dbReference>